<feature type="compositionally biased region" description="Low complexity" evidence="1">
    <location>
        <begin position="36"/>
        <end position="48"/>
    </location>
</feature>
<feature type="compositionally biased region" description="Pro residues" evidence="1">
    <location>
        <begin position="19"/>
        <end position="34"/>
    </location>
</feature>
<keyword evidence="2" id="KW-1133">Transmembrane helix</keyword>
<comment type="caution">
    <text evidence="3">The sequence shown here is derived from an EMBL/GenBank/DDBJ whole genome shotgun (WGS) entry which is preliminary data.</text>
</comment>
<dbReference type="Proteomes" id="UP000317982">
    <property type="component" value="Unassembled WGS sequence"/>
</dbReference>
<dbReference type="InParanoid" id="A0A545AWW0"/>
<dbReference type="AlphaFoldDB" id="A0A545AWW0"/>
<feature type="region of interest" description="Disordered" evidence="1">
    <location>
        <begin position="102"/>
        <end position="123"/>
    </location>
</feature>
<gene>
    <name evidence="3" type="ORF">FL583_04675</name>
</gene>
<evidence type="ECO:0000313" key="4">
    <source>
        <dbReference type="Proteomes" id="UP000317982"/>
    </source>
</evidence>
<keyword evidence="4" id="KW-1185">Reference proteome</keyword>
<name>A0A545AWW0_9ACTN</name>
<accession>A0A545AWW0</accession>
<evidence type="ECO:0000313" key="3">
    <source>
        <dbReference type="EMBL" id="TQS45819.1"/>
    </source>
</evidence>
<organism evidence="3 4">
    <name type="scientific">Cryptosporangium phraense</name>
    <dbReference type="NCBI Taxonomy" id="2593070"/>
    <lineage>
        <taxon>Bacteria</taxon>
        <taxon>Bacillati</taxon>
        <taxon>Actinomycetota</taxon>
        <taxon>Actinomycetes</taxon>
        <taxon>Cryptosporangiales</taxon>
        <taxon>Cryptosporangiaceae</taxon>
        <taxon>Cryptosporangium</taxon>
    </lineage>
</organism>
<protein>
    <submittedName>
        <fullName evidence="3">Uncharacterized protein</fullName>
    </submittedName>
</protein>
<evidence type="ECO:0000256" key="2">
    <source>
        <dbReference type="SAM" id="Phobius"/>
    </source>
</evidence>
<keyword evidence="2" id="KW-0472">Membrane</keyword>
<reference evidence="3 4" key="1">
    <citation type="submission" date="2019-07" db="EMBL/GenBank/DDBJ databases">
        <title>Cryptosporangium phraense sp. nov., isolated from plant litter.</title>
        <authorList>
            <person name="Suriyachadkun C."/>
        </authorList>
    </citation>
    <scope>NUCLEOTIDE SEQUENCE [LARGE SCALE GENOMIC DNA]</scope>
    <source>
        <strain evidence="3 4">A-T 5661</strain>
    </source>
</reference>
<keyword evidence="2" id="KW-0812">Transmembrane</keyword>
<feature type="transmembrane region" description="Helical" evidence="2">
    <location>
        <begin position="72"/>
        <end position="97"/>
    </location>
</feature>
<proteinExistence type="predicted"/>
<feature type="compositionally biased region" description="Low complexity" evidence="1">
    <location>
        <begin position="113"/>
        <end position="123"/>
    </location>
</feature>
<dbReference type="RefSeq" id="WP_142703226.1">
    <property type="nucleotide sequence ID" value="NZ_VIRS01000003.1"/>
</dbReference>
<dbReference type="OrthoDB" id="1818119at2"/>
<dbReference type="EMBL" id="VIRS01000003">
    <property type="protein sequence ID" value="TQS45819.1"/>
    <property type="molecule type" value="Genomic_DNA"/>
</dbReference>
<sequence length="236" mass="23791">MQPPTSGADPYYPSGTAAYPPPFPQSGVPAPPVSGYPSSAPTTSAYPPSGFPPYPDASYGAPLPPPPGRRSLLPLVIGGIVALIVVAAVAFTAGYFVGQASESDAETPRAVTSSAPAAPSASPSAAAQQGVAGVWKGTYTCNQGETGLTLTIEGQDSALEATFEFYATSTNTDVPSGSYSMAGNVTGGTMRLIGTAWINQPDGYGMVNLTSTSISATTITGTVEFSGCSTFTLTRS</sequence>
<feature type="region of interest" description="Disordered" evidence="1">
    <location>
        <begin position="1"/>
        <end position="49"/>
    </location>
</feature>
<evidence type="ECO:0000256" key="1">
    <source>
        <dbReference type="SAM" id="MobiDB-lite"/>
    </source>
</evidence>